<gene>
    <name evidence="2" type="ORF">SAMN05421636_1078</name>
</gene>
<dbReference type="STRING" id="641691.SAMN05421636_1078"/>
<accession>A0A1G7F8Z2</accession>
<evidence type="ECO:0000313" key="2">
    <source>
        <dbReference type="EMBL" id="SDE72306.1"/>
    </source>
</evidence>
<evidence type="ECO:0000313" key="3">
    <source>
        <dbReference type="Proteomes" id="UP000199109"/>
    </source>
</evidence>
<protein>
    <submittedName>
        <fullName evidence="2">Uncharacterized protein</fullName>
    </submittedName>
</protein>
<keyword evidence="3" id="KW-1185">Reference proteome</keyword>
<feature type="transmembrane region" description="Helical" evidence="1">
    <location>
        <begin position="12"/>
        <end position="33"/>
    </location>
</feature>
<dbReference type="EMBL" id="FNAO01000007">
    <property type="protein sequence ID" value="SDE72306.1"/>
    <property type="molecule type" value="Genomic_DNA"/>
</dbReference>
<dbReference type="AlphaFoldDB" id="A0A1G7F8Z2"/>
<proteinExistence type="predicted"/>
<dbReference type="Proteomes" id="UP000199109">
    <property type="component" value="Unassembled WGS sequence"/>
</dbReference>
<name>A0A1G7F8Z2_9FLAO</name>
<keyword evidence="1" id="KW-0812">Transmembrane</keyword>
<reference evidence="2 3" key="1">
    <citation type="submission" date="2016-10" db="EMBL/GenBank/DDBJ databases">
        <authorList>
            <person name="de Groot N.N."/>
        </authorList>
    </citation>
    <scope>NUCLEOTIDE SEQUENCE [LARGE SCALE GENOMIC DNA]</scope>
    <source>
        <strain evidence="2 3">DSM 23421</strain>
    </source>
</reference>
<keyword evidence="1" id="KW-1133">Transmembrane helix</keyword>
<sequence>MKLKYPQRLLPIHATIFFIVFATGILSVQVNVYEGTEVIPTYQKKTDETSPIFSTGRGVQGAQGKVYPYPSQTNLGSELVDVPYEMVRVMYYRFC</sequence>
<keyword evidence="1" id="KW-0472">Membrane</keyword>
<organism evidence="2 3">
    <name type="scientific">Pricia antarctica</name>
    <dbReference type="NCBI Taxonomy" id="641691"/>
    <lineage>
        <taxon>Bacteria</taxon>
        <taxon>Pseudomonadati</taxon>
        <taxon>Bacteroidota</taxon>
        <taxon>Flavobacteriia</taxon>
        <taxon>Flavobacteriales</taxon>
        <taxon>Flavobacteriaceae</taxon>
        <taxon>Pricia</taxon>
    </lineage>
</organism>
<evidence type="ECO:0000256" key="1">
    <source>
        <dbReference type="SAM" id="Phobius"/>
    </source>
</evidence>
<dbReference type="RefSeq" id="WP_091869958.1">
    <property type="nucleotide sequence ID" value="NZ_FNAO01000007.1"/>
</dbReference>